<sequence length="715" mass="81684">MHSSQAGSSSSTGPLNSLLKANFRSGFSSESHLQSLGFTMDNGKPRFRLDEPVSGALNTLHKPSSTSIDTNETDSFVVLGKSSLDSIQAASMASYAQIQQKSVSADYESMISALSPEEIQHKLCDLLEENAKLKETLTQNNLAMKQQFNTLATWQEEVMKVHQSHKEKFAETRELINQLRKENTDLKNRLSVNHELCQELTESTGKTREDLEEELSIATKELNECKNNPGQIIQAYQRLMDKSSSSIQEAKTEDCDLEDYSLLPRPVSVEHKLSEKYQRKNEEVKYLRELIASLEEQLRVSISKAFAPIQIKAACQPEQKPCEEREQFLRNLKQYDEKLRAVTSYFAHQSSRYTSIQDCLKESIDILQTFESMNAPVTCTTSGERSLNSGDAESLIKRLEECRERLIDEQVKTISERQDLIKAQGQIQKVFSDYNSVLSELEIMYAENAKLDALRIQKEKSVLEIEKRIEEDKNTLELEKNSLEVEKFSLLESINTMKKDRLSLENERKNLQAETEALRLERTALDQQNALYESERMSLLTEKKTLQKANENIQAKCEDLQEIICTKDEIVDALSERIKSLTEIVEDVPLLRAQLEIYQNDFKEEREARQKLGNEKDTLLENLQSAQKLNEELRKHIVELQRRNGGQASSSPGQQQFQRPFRRYGTTTDSRGGVLAPQLRQPFMSTLNDVICHICLQQKDGKSDHGFSVCQPEID</sequence>
<dbReference type="AlphaFoldDB" id="A0AAJ7BMN1"/>
<evidence type="ECO:0000256" key="1">
    <source>
        <dbReference type="ARBA" id="ARBA00023054"/>
    </source>
</evidence>
<feature type="domain" description="NF-kappa-B essential modulator NEMO CC2-LZ" evidence="4">
    <location>
        <begin position="544"/>
        <end position="633"/>
    </location>
</feature>
<dbReference type="GO" id="GO:0070530">
    <property type="term" value="F:K63-linked polyubiquitin modification-dependent protein binding"/>
    <property type="evidence" value="ECO:0007669"/>
    <property type="project" value="TreeGrafter"/>
</dbReference>
<dbReference type="GeneID" id="107264943"/>
<feature type="coiled-coil region" evidence="2">
    <location>
        <begin position="446"/>
        <end position="563"/>
    </location>
</feature>
<dbReference type="RefSeq" id="XP_015589264.1">
    <property type="nucleotide sequence ID" value="XM_015733778.2"/>
</dbReference>
<dbReference type="RefSeq" id="XP_015589262.1">
    <property type="nucleotide sequence ID" value="XM_015733776.1"/>
</dbReference>
<evidence type="ECO:0000313" key="9">
    <source>
        <dbReference type="RefSeq" id="XP_015589265.1"/>
    </source>
</evidence>
<evidence type="ECO:0000313" key="8">
    <source>
        <dbReference type="RefSeq" id="XP_015589264.1"/>
    </source>
</evidence>
<dbReference type="Gene3D" id="1.20.5.390">
    <property type="entry name" value="L1 transposable element, trimerization domain"/>
    <property type="match status" value="1"/>
</dbReference>
<dbReference type="PANTHER" id="PTHR31553">
    <property type="entry name" value="NF-KAPPA-B ESSENTIAL MODULATOR"/>
    <property type="match status" value="1"/>
</dbReference>
<dbReference type="Gene3D" id="1.20.5.990">
    <property type="entry name" value="Nemo cc2-lz domain - 1d5 darpin complex"/>
    <property type="match status" value="1"/>
</dbReference>
<feature type="domain" description="NF-kappa-B essential modulator NEMO N-terminal" evidence="3">
    <location>
        <begin position="117"/>
        <end position="183"/>
    </location>
</feature>
<evidence type="ECO:0000256" key="2">
    <source>
        <dbReference type="SAM" id="Coils"/>
    </source>
</evidence>
<dbReference type="Proteomes" id="UP000694920">
    <property type="component" value="Unplaced"/>
</dbReference>
<proteinExistence type="predicted"/>
<dbReference type="InterPro" id="IPR051301">
    <property type="entry name" value="Optineurin/NFkB_EssMod"/>
</dbReference>
<dbReference type="KEGG" id="ccin:107264943"/>
<dbReference type="Pfam" id="PF16516">
    <property type="entry name" value="CC2-LZ"/>
    <property type="match status" value="1"/>
</dbReference>
<dbReference type="InterPro" id="IPR021063">
    <property type="entry name" value="NEMO_N"/>
</dbReference>
<keyword evidence="1 2" id="KW-0175">Coiled coil</keyword>
<keyword evidence="5" id="KW-1185">Reference proteome</keyword>
<dbReference type="GO" id="GO:0043122">
    <property type="term" value="P:regulation of canonical NF-kappaB signal transduction"/>
    <property type="evidence" value="ECO:0007669"/>
    <property type="project" value="TreeGrafter"/>
</dbReference>
<dbReference type="RefSeq" id="XP_015589267.1">
    <property type="nucleotide sequence ID" value="XM_015733781.2"/>
</dbReference>
<protein>
    <submittedName>
        <fullName evidence="6 7">Optineurin isoform X1</fullName>
    </submittedName>
</protein>
<accession>A0AAJ7BMN1</accession>
<evidence type="ECO:0000313" key="7">
    <source>
        <dbReference type="RefSeq" id="XP_015589263.1"/>
    </source>
</evidence>
<dbReference type="PANTHER" id="PTHR31553:SF1">
    <property type="entry name" value="NF-KAPPA-B ESSENTIAL MODULATOR"/>
    <property type="match status" value="1"/>
</dbReference>
<feature type="coiled-coil region" evidence="2">
    <location>
        <begin position="595"/>
        <end position="643"/>
    </location>
</feature>
<dbReference type="Pfam" id="PF11577">
    <property type="entry name" value="NEMO"/>
    <property type="match status" value="1"/>
</dbReference>
<dbReference type="RefSeq" id="XP_015589265.1">
    <property type="nucleotide sequence ID" value="XM_015733779.2"/>
</dbReference>
<organism evidence="5 7">
    <name type="scientific">Cephus cinctus</name>
    <name type="common">Wheat stem sawfly</name>
    <dbReference type="NCBI Taxonomy" id="211228"/>
    <lineage>
        <taxon>Eukaryota</taxon>
        <taxon>Metazoa</taxon>
        <taxon>Ecdysozoa</taxon>
        <taxon>Arthropoda</taxon>
        <taxon>Hexapoda</taxon>
        <taxon>Insecta</taxon>
        <taxon>Pterygota</taxon>
        <taxon>Neoptera</taxon>
        <taxon>Endopterygota</taxon>
        <taxon>Hymenoptera</taxon>
        <taxon>Cephoidea</taxon>
        <taxon>Cephidae</taxon>
        <taxon>Cephus</taxon>
    </lineage>
</organism>
<dbReference type="RefSeq" id="XP_015589263.1">
    <property type="nucleotide sequence ID" value="XM_015733777.2"/>
</dbReference>
<gene>
    <name evidence="6 7 8 9 10" type="primary">LOC107264943</name>
</gene>
<feature type="coiled-coil region" evidence="2">
    <location>
        <begin position="162"/>
        <end position="253"/>
    </location>
</feature>
<evidence type="ECO:0000313" key="5">
    <source>
        <dbReference type="Proteomes" id="UP000694920"/>
    </source>
</evidence>
<evidence type="ECO:0000313" key="10">
    <source>
        <dbReference type="RefSeq" id="XP_015589267.1"/>
    </source>
</evidence>
<dbReference type="GO" id="GO:0005634">
    <property type="term" value="C:nucleus"/>
    <property type="evidence" value="ECO:0007669"/>
    <property type="project" value="TreeGrafter"/>
</dbReference>
<reference evidence="6 7" key="1">
    <citation type="submission" date="2025-04" db="UniProtKB">
        <authorList>
            <consortium name="RefSeq"/>
        </authorList>
    </citation>
    <scope>IDENTIFICATION</scope>
</reference>
<dbReference type="InterPro" id="IPR032419">
    <property type="entry name" value="CC2-LZ_dom"/>
</dbReference>
<evidence type="ECO:0000313" key="6">
    <source>
        <dbReference type="RefSeq" id="XP_015589262.1"/>
    </source>
</evidence>
<dbReference type="GO" id="GO:0005737">
    <property type="term" value="C:cytoplasm"/>
    <property type="evidence" value="ECO:0007669"/>
    <property type="project" value="TreeGrafter"/>
</dbReference>
<evidence type="ECO:0000259" key="3">
    <source>
        <dbReference type="Pfam" id="PF11577"/>
    </source>
</evidence>
<evidence type="ECO:0000259" key="4">
    <source>
        <dbReference type="Pfam" id="PF16516"/>
    </source>
</evidence>
<name>A0AAJ7BMN1_CEPCN</name>